<dbReference type="EMBL" id="JAQQWE010000001">
    <property type="protein sequence ID" value="KAK7966445.1"/>
    <property type="molecule type" value="Genomic_DNA"/>
</dbReference>
<name>A0ABR1QUR8_9PEZI</name>
<accession>A0ABR1QUR8</accession>
<dbReference type="Proteomes" id="UP001391051">
    <property type="component" value="Unassembled WGS sequence"/>
</dbReference>
<evidence type="ECO:0000256" key="1">
    <source>
        <dbReference type="ARBA" id="ARBA00007495"/>
    </source>
</evidence>
<dbReference type="SMART" id="SM00633">
    <property type="entry name" value="Glyco_10"/>
    <property type="match status" value="1"/>
</dbReference>
<evidence type="ECO:0000259" key="8">
    <source>
        <dbReference type="PROSITE" id="PS51760"/>
    </source>
</evidence>
<feature type="domain" description="GH10" evidence="8">
    <location>
        <begin position="95"/>
        <end position="375"/>
    </location>
</feature>
<dbReference type="PROSITE" id="PS51760">
    <property type="entry name" value="GH10_2"/>
    <property type="match status" value="1"/>
</dbReference>
<feature type="compositionally biased region" description="Gly residues" evidence="7">
    <location>
        <begin position="20"/>
        <end position="47"/>
    </location>
</feature>
<dbReference type="Pfam" id="PF00331">
    <property type="entry name" value="Glyco_hydro_10"/>
    <property type="match status" value="1"/>
</dbReference>
<dbReference type="InterPro" id="IPR017853">
    <property type="entry name" value="GH"/>
</dbReference>
<dbReference type="SUPFAM" id="SSF51445">
    <property type="entry name" value="(Trans)glycosidases"/>
    <property type="match status" value="1"/>
</dbReference>
<dbReference type="InterPro" id="IPR044846">
    <property type="entry name" value="GH10"/>
</dbReference>
<gene>
    <name evidence="9" type="ORF">PG986_000722</name>
</gene>
<dbReference type="GeneID" id="92070006"/>
<evidence type="ECO:0000313" key="9">
    <source>
        <dbReference type="EMBL" id="KAK7966445.1"/>
    </source>
</evidence>
<evidence type="ECO:0000256" key="5">
    <source>
        <dbReference type="ARBA" id="ARBA00023326"/>
    </source>
</evidence>
<evidence type="ECO:0000256" key="7">
    <source>
        <dbReference type="SAM" id="MobiDB-lite"/>
    </source>
</evidence>
<evidence type="ECO:0000256" key="4">
    <source>
        <dbReference type="ARBA" id="ARBA00023295"/>
    </source>
</evidence>
<keyword evidence="3 6" id="KW-0119">Carbohydrate metabolism</keyword>
<keyword evidence="5 6" id="KW-0624">Polysaccharide degradation</keyword>
<dbReference type="EC" id="3.2.1.8" evidence="6"/>
<reference evidence="9 10" key="1">
    <citation type="submission" date="2023-01" db="EMBL/GenBank/DDBJ databases">
        <title>Analysis of 21 Apiospora genomes using comparative genomics revels a genus with tremendous synthesis potential of carbohydrate active enzymes and secondary metabolites.</title>
        <authorList>
            <person name="Sorensen T."/>
        </authorList>
    </citation>
    <scope>NUCLEOTIDE SEQUENCE [LARGE SCALE GENOMIC DNA]</scope>
    <source>
        <strain evidence="9 10">CBS 24483</strain>
    </source>
</reference>
<evidence type="ECO:0000256" key="3">
    <source>
        <dbReference type="ARBA" id="ARBA00023277"/>
    </source>
</evidence>
<evidence type="ECO:0000313" key="10">
    <source>
        <dbReference type="Proteomes" id="UP001391051"/>
    </source>
</evidence>
<keyword evidence="10" id="KW-1185">Reference proteome</keyword>
<organism evidence="9 10">
    <name type="scientific">Apiospora aurea</name>
    <dbReference type="NCBI Taxonomy" id="335848"/>
    <lineage>
        <taxon>Eukaryota</taxon>
        <taxon>Fungi</taxon>
        <taxon>Dikarya</taxon>
        <taxon>Ascomycota</taxon>
        <taxon>Pezizomycotina</taxon>
        <taxon>Sordariomycetes</taxon>
        <taxon>Xylariomycetidae</taxon>
        <taxon>Amphisphaeriales</taxon>
        <taxon>Apiosporaceae</taxon>
        <taxon>Apiospora</taxon>
    </lineage>
</organism>
<protein>
    <recommendedName>
        <fullName evidence="6">Beta-xylanase</fullName>
        <ecNumber evidence="6">3.2.1.8</ecNumber>
    </recommendedName>
</protein>
<dbReference type="Gene3D" id="3.20.20.80">
    <property type="entry name" value="Glycosidases"/>
    <property type="match status" value="1"/>
</dbReference>
<comment type="caution">
    <text evidence="9">The sequence shown here is derived from an EMBL/GenBank/DDBJ whole genome shotgun (WGS) entry which is preliminary data.</text>
</comment>
<feature type="compositionally biased region" description="Low complexity" evidence="7">
    <location>
        <begin position="48"/>
        <end position="69"/>
    </location>
</feature>
<dbReference type="PANTHER" id="PTHR31490">
    <property type="entry name" value="GLYCOSYL HYDROLASE"/>
    <property type="match status" value="1"/>
</dbReference>
<evidence type="ECO:0000256" key="2">
    <source>
        <dbReference type="ARBA" id="ARBA00022801"/>
    </source>
</evidence>
<evidence type="ECO:0000256" key="6">
    <source>
        <dbReference type="RuleBase" id="RU361174"/>
    </source>
</evidence>
<feature type="region of interest" description="Disordered" evidence="7">
    <location>
        <begin position="1"/>
        <end position="69"/>
    </location>
</feature>
<comment type="similarity">
    <text evidence="1 6">Belongs to the glycosyl hydrolase 10 (cellulase F) family.</text>
</comment>
<dbReference type="InterPro" id="IPR001000">
    <property type="entry name" value="GH10_dom"/>
</dbReference>
<proteinExistence type="inferred from homology"/>
<dbReference type="PANTHER" id="PTHR31490:SF76">
    <property type="entry name" value="ENDO-1,4-BETA-XYLANASE C"/>
    <property type="match status" value="1"/>
</dbReference>
<dbReference type="PRINTS" id="PR00134">
    <property type="entry name" value="GLHYDRLASE10"/>
</dbReference>
<comment type="catalytic activity">
    <reaction evidence="6">
        <text>Endohydrolysis of (1-&gt;4)-beta-D-xylosidic linkages in xylans.</text>
        <dbReference type="EC" id="3.2.1.8"/>
    </reaction>
</comment>
<sequence length="377" mass="39494">MGALAAPVACPQPQSAAPGNFGGFPGNQGGNPFGGNQGGNPFGGNQGGNPFPGNNNAAAGGAPAAAAGGAVDGAGAKGALTSAIRAKGKVYYGNIADPGTLSNPQNTKILTDNFGQLTPENSMKWDATEPTQGKFNFQGADQLVKFATDNQMSVRGHTLVWHSQLPQYVKNIRDKATLTKVIQDHVTGVMSHFKGKVRAWDVVNEMFNEDGSLRKSVFSDVLGEDFVRIAFEAARKADPNAKLYINDFNLDNASAPKVTQGMVAHVKKWLAAGIPIDGIGSQTHLQEGMAGNIEGVLKALASTGVKEVAITELDIKNAPANDYATVTKACLNVQQCVGITVWGVSDKDSWRKGENPVLFDQSFQPKAAFGAVKQALA</sequence>
<dbReference type="RefSeq" id="XP_066705837.1">
    <property type="nucleotide sequence ID" value="XM_066836944.1"/>
</dbReference>
<keyword evidence="2 6" id="KW-0378">Hydrolase</keyword>
<keyword evidence="4 6" id="KW-0326">Glycosidase</keyword>